<dbReference type="EC" id="5.6.2.3" evidence="1"/>
<dbReference type="Gene3D" id="3.40.50.300">
    <property type="entry name" value="P-loop containing nucleotide triphosphate hydrolases"/>
    <property type="match status" value="1"/>
</dbReference>
<keyword evidence="1" id="KW-0227">DNA damage</keyword>
<sequence>MSNCTCSSLMEAKNVLLKTGNAVLSHRQVGKVEASWTVLGIPLYHSSMRCKSLYISLPWDEERILKRGRTEVNTPDDLVESLTHRYIKRPSTPSVIDQMTLFEFLTWFDFDRSSSMNVVEMLEQSYVENPLWRTDFNQPPLLKTSALLPRIVLSCGTILIQHKEPSSISFTCRYDDSMLAIYSILPIGIPYRDPFEEFLDNKQGICLINLINKYMTTLSIPIVENDIKTLHQILLKNQSKLMQQFSTLPGAYKVQMLNALEHLCDLNAHNFIIKPRTSFIFTAEDEEDIEDNINDNSNEINDNNTINCKIDSNQNALNENINNENDMQINCPFTRIEELLVSTNTQQRFLANFFKQYLQAIMRYEESRRRFKHASKPLPFHIVVNGLAGSGKSYVISIIEQMLTDFCISESSIRNRPRPRKGLLKMAHTGKSALNILGWTIHTALGMRPDNTSTPNNAPSFKIHSLRNRLGDLILIIIDEISLVSHSLFQKVNKRLNEIFEVSDKSGVYFGNIPVLLFGDLAQCEPVAAKQIFWRPPGETFSLWADLFRPINFNINMRQGEDRQLFDILCRMRLGEYNEEDEILIKSRSIRKEDNPLYYKDRLAELQSTEFANAIYAYSTRAKTNERNSIKLKEIATKLKKPIWMIQSVDKVGMARTSFFNPIKASNKDCKIHLKPPDDENECGSMFEQLPLCVGARVICRRNIDFDGSMVNGTEATVKDIIWDNNDNIILPTSNRCVFPNLDRAIRAALPKYVELELDNGSLYKMVPEEVSFEDKNGIWMTRRQLPLSLGYAITIHRSQCMTYNKLVGELTGINWKSGMFYTILSRTRKLNNIIILAYDRKSLKVSKVALNEMYRLETIEKEYPINIEQYLRTERYIDWCLSLPSEIDKPSSITSKRSAESISEHVNIKQFKLEKLNSFTRKSKRKPQNIIICEQQEEYYCGRHVLEVAEHIAATEQILQHEIAVNVTDYYYENTGDYNIEILKVALRNVFNIEFIQIDVLERNTTSVQSLILSNIHNVQALIIQQNNHYYCLCRFRLTEDYFFKIDSKFSLYHEPIHRENILNFLRALLANHSNIYVLVHYTSDHADDQLSIDNIETRLWPLPDSPADLECLLDLHETQ</sequence>
<comment type="similarity">
    <text evidence="1">Belongs to the helicase family.</text>
</comment>
<keyword evidence="1" id="KW-0347">Helicase</keyword>
<dbReference type="GO" id="GO:0006310">
    <property type="term" value="P:DNA recombination"/>
    <property type="evidence" value="ECO:0007669"/>
    <property type="project" value="UniProtKB-KW"/>
</dbReference>
<accession>A0A814ZSY4</accession>
<keyword evidence="1" id="KW-0234">DNA repair</keyword>
<name>A0A814ZSY4_9BILA</name>
<evidence type="ECO:0000259" key="2">
    <source>
        <dbReference type="Pfam" id="PF05970"/>
    </source>
</evidence>
<dbReference type="InterPro" id="IPR027417">
    <property type="entry name" value="P-loop_NTPase"/>
</dbReference>
<protein>
    <recommendedName>
        <fullName evidence="1">ATP-dependent DNA helicase</fullName>
        <ecNumber evidence="1">5.6.2.3</ecNumber>
    </recommendedName>
</protein>
<keyword evidence="1" id="KW-0067">ATP-binding</keyword>
<evidence type="ECO:0000313" key="3">
    <source>
        <dbReference type="EMBL" id="CAF1248004.1"/>
    </source>
</evidence>
<comment type="cofactor">
    <cofactor evidence="1">
        <name>Mg(2+)</name>
        <dbReference type="ChEBI" id="CHEBI:18420"/>
    </cofactor>
</comment>
<dbReference type="GO" id="GO:0000723">
    <property type="term" value="P:telomere maintenance"/>
    <property type="evidence" value="ECO:0007669"/>
    <property type="project" value="InterPro"/>
</dbReference>
<dbReference type="GO" id="GO:0016787">
    <property type="term" value="F:hydrolase activity"/>
    <property type="evidence" value="ECO:0007669"/>
    <property type="project" value="UniProtKB-KW"/>
</dbReference>
<gene>
    <name evidence="3" type="ORF">IZO911_LOCUS31183</name>
</gene>
<dbReference type="GO" id="GO:0043139">
    <property type="term" value="F:5'-3' DNA helicase activity"/>
    <property type="evidence" value="ECO:0007669"/>
    <property type="project" value="UniProtKB-EC"/>
</dbReference>
<dbReference type="Gene3D" id="3.90.70.40">
    <property type="match status" value="1"/>
</dbReference>
<comment type="caution">
    <text evidence="3">The sequence shown here is derived from an EMBL/GenBank/DDBJ whole genome shotgun (WGS) entry which is preliminary data.</text>
</comment>
<evidence type="ECO:0000313" key="4">
    <source>
        <dbReference type="Proteomes" id="UP000663860"/>
    </source>
</evidence>
<keyword evidence="1" id="KW-0547">Nucleotide-binding</keyword>
<dbReference type="InterPro" id="IPR010285">
    <property type="entry name" value="DNA_helicase_pif1-like_DEAD"/>
</dbReference>
<feature type="domain" description="DNA helicase Pif1-like DEAD-box helicase" evidence="2">
    <location>
        <begin position="381"/>
        <end position="578"/>
    </location>
</feature>
<dbReference type="CDD" id="cd18809">
    <property type="entry name" value="SF1_C_RecD"/>
    <property type="match status" value="1"/>
</dbReference>
<dbReference type="Proteomes" id="UP000663860">
    <property type="component" value="Unassembled WGS sequence"/>
</dbReference>
<dbReference type="GO" id="GO:0006281">
    <property type="term" value="P:DNA repair"/>
    <property type="evidence" value="ECO:0007669"/>
    <property type="project" value="UniProtKB-KW"/>
</dbReference>
<dbReference type="SUPFAM" id="SSF52540">
    <property type="entry name" value="P-loop containing nucleoside triphosphate hydrolases"/>
    <property type="match status" value="2"/>
</dbReference>
<dbReference type="EMBL" id="CAJNOE010000504">
    <property type="protein sequence ID" value="CAF1248004.1"/>
    <property type="molecule type" value="Genomic_DNA"/>
</dbReference>
<dbReference type="GO" id="GO:0005524">
    <property type="term" value="F:ATP binding"/>
    <property type="evidence" value="ECO:0007669"/>
    <property type="project" value="UniProtKB-KW"/>
</dbReference>
<keyword evidence="1" id="KW-0233">DNA recombination</keyword>
<comment type="catalytic activity">
    <reaction evidence="1">
        <text>ATP + H2O = ADP + phosphate + H(+)</text>
        <dbReference type="Rhea" id="RHEA:13065"/>
        <dbReference type="ChEBI" id="CHEBI:15377"/>
        <dbReference type="ChEBI" id="CHEBI:15378"/>
        <dbReference type="ChEBI" id="CHEBI:30616"/>
        <dbReference type="ChEBI" id="CHEBI:43474"/>
        <dbReference type="ChEBI" id="CHEBI:456216"/>
        <dbReference type="EC" id="5.6.2.3"/>
    </reaction>
</comment>
<dbReference type="Pfam" id="PF05970">
    <property type="entry name" value="PIF1"/>
    <property type="match status" value="1"/>
</dbReference>
<keyword evidence="1" id="KW-0378">Hydrolase</keyword>
<dbReference type="PANTHER" id="PTHR47642:SF6">
    <property type="entry name" value="ATP-DEPENDENT DNA HELICASE"/>
    <property type="match status" value="1"/>
</dbReference>
<dbReference type="InterPro" id="IPR051055">
    <property type="entry name" value="PIF1_helicase"/>
</dbReference>
<reference evidence="3" key="1">
    <citation type="submission" date="2021-02" db="EMBL/GenBank/DDBJ databases">
        <authorList>
            <person name="Nowell W R."/>
        </authorList>
    </citation>
    <scope>NUCLEOTIDE SEQUENCE</scope>
</reference>
<dbReference type="PANTHER" id="PTHR47642">
    <property type="entry name" value="ATP-DEPENDENT DNA HELICASE"/>
    <property type="match status" value="1"/>
</dbReference>
<organism evidence="3 4">
    <name type="scientific">Adineta steineri</name>
    <dbReference type="NCBI Taxonomy" id="433720"/>
    <lineage>
        <taxon>Eukaryota</taxon>
        <taxon>Metazoa</taxon>
        <taxon>Spiralia</taxon>
        <taxon>Gnathifera</taxon>
        <taxon>Rotifera</taxon>
        <taxon>Eurotatoria</taxon>
        <taxon>Bdelloidea</taxon>
        <taxon>Adinetida</taxon>
        <taxon>Adinetidae</taxon>
        <taxon>Adineta</taxon>
    </lineage>
</organism>
<proteinExistence type="inferred from homology"/>
<dbReference type="AlphaFoldDB" id="A0A814ZSY4"/>
<evidence type="ECO:0000256" key="1">
    <source>
        <dbReference type="RuleBase" id="RU363044"/>
    </source>
</evidence>